<evidence type="ECO:0000313" key="15">
    <source>
        <dbReference type="Proteomes" id="UP000236161"/>
    </source>
</evidence>
<reference evidence="14 15" key="1">
    <citation type="journal article" date="2017" name="Nature">
        <title>The Apostasia genome and the evolution of orchids.</title>
        <authorList>
            <person name="Zhang G.Q."/>
            <person name="Liu K.W."/>
            <person name="Li Z."/>
            <person name="Lohaus R."/>
            <person name="Hsiao Y.Y."/>
            <person name="Niu S.C."/>
            <person name="Wang J.Y."/>
            <person name="Lin Y.C."/>
            <person name="Xu Q."/>
            <person name="Chen L.J."/>
            <person name="Yoshida K."/>
            <person name="Fujiwara S."/>
            <person name="Wang Z.W."/>
            <person name="Zhang Y.Q."/>
            <person name="Mitsuda N."/>
            <person name="Wang M."/>
            <person name="Liu G.H."/>
            <person name="Pecoraro L."/>
            <person name="Huang H.X."/>
            <person name="Xiao X.J."/>
            <person name="Lin M."/>
            <person name="Wu X.Y."/>
            <person name="Wu W.L."/>
            <person name="Chen Y.Y."/>
            <person name="Chang S.B."/>
            <person name="Sakamoto S."/>
            <person name="Ohme-Takagi M."/>
            <person name="Yagi M."/>
            <person name="Zeng S.J."/>
            <person name="Shen C.Y."/>
            <person name="Yeh C.M."/>
            <person name="Luo Y.B."/>
            <person name="Tsai W.C."/>
            <person name="Van de Peer Y."/>
            <person name="Liu Z.J."/>
        </authorList>
    </citation>
    <scope>NUCLEOTIDE SEQUENCE [LARGE SCALE GENOMIC DNA]</scope>
    <source>
        <strain evidence="15">cv. Shenzhen</strain>
        <tissue evidence="14">Stem</tissue>
    </source>
</reference>
<evidence type="ECO:0000313" key="14">
    <source>
        <dbReference type="EMBL" id="PKA55337.1"/>
    </source>
</evidence>
<dbReference type="PROSITE" id="PS51215">
    <property type="entry name" value="AWS"/>
    <property type="match status" value="1"/>
</dbReference>
<dbReference type="STRING" id="1088818.A0A2I0AIG2"/>
<dbReference type="GO" id="GO:0032259">
    <property type="term" value="P:methylation"/>
    <property type="evidence" value="ECO:0007669"/>
    <property type="project" value="UniProtKB-KW"/>
</dbReference>
<feature type="domain" description="AWS" evidence="13">
    <location>
        <begin position="46"/>
        <end position="95"/>
    </location>
</feature>
<dbReference type="SMART" id="SM00570">
    <property type="entry name" value="AWS"/>
    <property type="match status" value="1"/>
</dbReference>
<dbReference type="CDD" id="cd19175">
    <property type="entry name" value="SET_ASHR3-like"/>
    <property type="match status" value="1"/>
</dbReference>
<dbReference type="InterPro" id="IPR050777">
    <property type="entry name" value="SET2_Histone-Lys_MeTrsfase"/>
</dbReference>
<dbReference type="PROSITE" id="PS51578">
    <property type="entry name" value="SAM_MT43_SET2_2"/>
    <property type="match status" value="1"/>
</dbReference>
<protein>
    <submittedName>
        <fullName evidence="14">Histone-lysine N-methyltransferase ASHH3</fullName>
        <ecNumber evidence="14">2.1.1.43</ecNumber>
    </submittedName>
</protein>
<dbReference type="PANTHER" id="PTHR22884">
    <property type="entry name" value="SET DOMAIN PROTEINS"/>
    <property type="match status" value="1"/>
</dbReference>
<evidence type="ECO:0000256" key="4">
    <source>
        <dbReference type="ARBA" id="ARBA00022603"/>
    </source>
</evidence>
<dbReference type="GO" id="GO:0000775">
    <property type="term" value="C:chromosome, centromeric region"/>
    <property type="evidence" value="ECO:0007669"/>
    <property type="project" value="UniProtKB-SubCell"/>
</dbReference>
<evidence type="ECO:0000256" key="5">
    <source>
        <dbReference type="ARBA" id="ARBA00022679"/>
    </source>
</evidence>
<dbReference type="Gene3D" id="2.170.270.10">
    <property type="entry name" value="SET domain"/>
    <property type="match status" value="1"/>
</dbReference>
<gene>
    <name evidence="14" type="primary">ASHH3</name>
    <name evidence="14" type="ORF">AXF42_Ash003975</name>
</gene>
<keyword evidence="9" id="KW-0137">Centromere</keyword>
<sequence length="269" mass="30871">MLWQLGDHQVEFDLPDWLKEQKSSMPCTFIKRNVYVTKRVKRRAEDDGIFCSCAPSPGLSAVCDRDCLCGMLLSSCSKICKCGDLCINKPFQYRPIKQMRLVKTEKCGSGLVADEDIRQGDFVIEYVGEVIDDKTCEERLWRMKRCGETNFYLCEINRDMVIDATYKGNKSRFINHSCQPNTEMQKWMIDGETRIGIFATRDIREGEELTYDYQFVQFGADQDCYCGAEGCRQKLGSRPSKVKLSSDAAFYLVLYENDCLISLYESSSS</sequence>
<accession>A0A2I0AIG2</accession>
<dbReference type="InterPro" id="IPR047893">
    <property type="entry name" value="ASHR3-like_SET"/>
</dbReference>
<proteinExistence type="predicted"/>
<dbReference type="SMART" id="SM00317">
    <property type="entry name" value="SET"/>
    <property type="match status" value="1"/>
</dbReference>
<dbReference type="PROSITE" id="PS50868">
    <property type="entry name" value="POST_SET"/>
    <property type="match status" value="1"/>
</dbReference>
<name>A0A2I0AIG2_9ASPA</name>
<keyword evidence="15" id="KW-1185">Reference proteome</keyword>
<dbReference type="Proteomes" id="UP000236161">
    <property type="component" value="Unassembled WGS sequence"/>
</dbReference>
<dbReference type="GO" id="GO:0042054">
    <property type="term" value="F:histone methyltransferase activity"/>
    <property type="evidence" value="ECO:0007669"/>
    <property type="project" value="InterPro"/>
</dbReference>
<dbReference type="PROSITE" id="PS50280">
    <property type="entry name" value="SET"/>
    <property type="match status" value="1"/>
</dbReference>
<evidence type="ECO:0000256" key="1">
    <source>
        <dbReference type="ARBA" id="ARBA00004123"/>
    </source>
</evidence>
<dbReference type="InterPro" id="IPR001214">
    <property type="entry name" value="SET_dom"/>
</dbReference>
<evidence type="ECO:0000256" key="7">
    <source>
        <dbReference type="ARBA" id="ARBA00022853"/>
    </source>
</evidence>
<evidence type="ECO:0000259" key="13">
    <source>
        <dbReference type="PROSITE" id="PS51215"/>
    </source>
</evidence>
<keyword evidence="4 14" id="KW-0489">Methyltransferase</keyword>
<dbReference type="InterPro" id="IPR046341">
    <property type="entry name" value="SET_dom_sf"/>
</dbReference>
<keyword evidence="7" id="KW-0156">Chromatin regulator</keyword>
<keyword evidence="6" id="KW-0949">S-adenosyl-L-methionine</keyword>
<dbReference type="OrthoDB" id="422362at2759"/>
<comment type="function">
    <text evidence="10">Histone methyltransferase.</text>
</comment>
<evidence type="ECO:0000256" key="10">
    <source>
        <dbReference type="ARBA" id="ARBA00054897"/>
    </source>
</evidence>
<evidence type="ECO:0000256" key="3">
    <source>
        <dbReference type="ARBA" id="ARBA00022454"/>
    </source>
</evidence>
<feature type="domain" description="SET" evidence="11">
    <location>
        <begin position="97"/>
        <end position="214"/>
    </location>
</feature>
<dbReference type="InterPro" id="IPR003616">
    <property type="entry name" value="Post-SET_dom"/>
</dbReference>
<evidence type="ECO:0000256" key="9">
    <source>
        <dbReference type="ARBA" id="ARBA00023328"/>
    </source>
</evidence>
<dbReference type="FunFam" id="2.170.270.10:FF:000034">
    <property type="entry name" value="Histone-lysine N-methyltransferase"/>
    <property type="match status" value="1"/>
</dbReference>
<evidence type="ECO:0000256" key="2">
    <source>
        <dbReference type="ARBA" id="ARBA00004584"/>
    </source>
</evidence>
<evidence type="ECO:0000259" key="12">
    <source>
        <dbReference type="PROSITE" id="PS50868"/>
    </source>
</evidence>
<keyword evidence="5 14" id="KW-0808">Transferase</keyword>
<evidence type="ECO:0000259" key="11">
    <source>
        <dbReference type="PROSITE" id="PS50280"/>
    </source>
</evidence>
<evidence type="ECO:0000256" key="6">
    <source>
        <dbReference type="ARBA" id="ARBA00022691"/>
    </source>
</evidence>
<dbReference type="InterPro" id="IPR006560">
    <property type="entry name" value="AWS_dom"/>
</dbReference>
<feature type="domain" description="Post-SET" evidence="12">
    <location>
        <begin position="220"/>
        <end position="236"/>
    </location>
</feature>
<keyword evidence="3" id="KW-0158">Chromosome</keyword>
<organism evidence="14 15">
    <name type="scientific">Apostasia shenzhenica</name>
    <dbReference type="NCBI Taxonomy" id="1088818"/>
    <lineage>
        <taxon>Eukaryota</taxon>
        <taxon>Viridiplantae</taxon>
        <taxon>Streptophyta</taxon>
        <taxon>Embryophyta</taxon>
        <taxon>Tracheophyta</taxon>
        <taxon>Spermatophyta</taxon>
        <taxon>Magnoliopsida</taxon>
        <taxon>Liliopsida</taxon>
        <taxon>Asparagales</taxon>
        <taxon>Orchidaceae</taxon>
        <taxon>Apostasioideae</taxon>
        <taxon>Apostasia</taxon>
    </lineage>
</organism>
<dbReference type="AlphaFoldDB" id="A0A2I0AIG2"/>
<dbReference type="SUPFAM" id="SSF82199">
    <property type="entry name" value="SET domain"/>
    <property type="match status" value="1"/>
</dbReference>
<dbReference type="GO" id="GO:0005634">
    <property type="term" value="C:nucleus"/>
    <property type="evidence" value="ECO:0007669"/>
    <property type="project" value="UniProtKB-SubCell"/>
</dbReference>
<evidence type="ECO:0000256" key="8">
    <source>
        <dbReference type="ARBA" id="ARBA00023242"/>
    </source>
</evidence>
<keyword evidence="8" id="KW-0539">Nucleus</keyword>
<dbReference type="Pfam" id="PF00856">
    <property type="entry name" value="SET"/>
    <property type="match status" value="1"/>
</dbReference>
<dbReference type="EMBL" id="KZ451980">
    <property type="protein sequence ID" value="PKA55337.1"/>
    <property type="molecule type" value="Genomic_DNA"/>
</dbReference>
<comment type="subcellular location">
    <subcellularLocation>
        <location evidence="2">Chromosome</location>
        <location evidence="2">Centromere</location>
    </subcellularLocation>
    <subcellularLocation>
        <location evidence="1">Nucleus</location>
    </subcellularLocation>
</comment>
<dbReference type="EC" id="2.1.1.43" evidence="14"/>
<dbReference type="InterPro" id="IPR025787">
    <property type="entry name" value="Hist-Lys_N-MeTrfase_SET2_plant"/>
</dbReference>